<dbReference type="Proteomes" id="UP000319836">
    <property type="component" value="Unassembled WGS sequence"/>
</dbReference>
<feature type="domain" description="Ysc84 actin-binding" evidence="2">
    <location>
        <begin position="101"/>
        <end position="224"/>
    </location>
</feature>
<protein>
    <submittedName>
        <fullName evidence="3">Lipid-binding SYLF domain-containing protein</fullName>
    </submittedName>
</protein>
<dbReference type="PANTHER" id="PTHR15629">
    <property type="entry name" value="SH3YL1 PROTEIN"/>
    <property type="match status" value="1"/>
</dbReference>
<dbReference type="GO" id="GO:0035091">
    <property type="term" value="F:phosphatidylinositol binding"/>
    <property type="evidence" value="ECO:0007669"/>
    <property type="project" value="TreeGrafter"/>
</dbReference>
<dbReference type="PANTHER" id="PTHR15629:SF2">
    <property type="entry name" value="SH3 DOMAIN-CONTAINING YSC84-LIKE PROTEIN 1"/>
    <property type="match status" value="1"/>
</dbReference>
<keyword evidence="1" id="KW-0732">Signal</keyword>
<name>A0A538UB62_UNCEI</name>
<dbReference type="PROSITE" id="PS51257">
    <property type="entry name" value="PROKAR_LIPOPROTEIN"/>
    <property type="match status" value="1"/>
</dbReference>
<evidence type="ECO:0000313" key="4">
    <source>
        <dbReference type="Proteomes" id="UP000319836"/>
    </source>
</evidence>
<dbReference type="CDD" id="cd11524">
    <property type="entry name" value="SYLF"/>
    <property type="match status" value="1"/>
</dbReference>
<dbReference type="InterPro" id="IPR007461">
    <property type="entry name" value="Ysc84_actin-binding"/>
</dbReference>
<evidence type="ECO:0000313" key="3">
    <source>
        <dbReference type="EMBL" id="TMQ73148.1"/>
    </source>
</evidence>
<feature type="signal peptide" evidence="1">
    <location>
        <begin position="1"/>
        <end position="22"/>
    </location>
</feature>
<accession>A0A538UB62</accession>
<dbReference type="EMBL" id="VBPA01000021">
    <property type="protein sequence ID" value="TMQ73148.1"/>
    <property type="molecule type" value="Genomic_DNA"/>
</dbReference>
<gene>
    <name evidence="3" type="ORF">E6K80_00885</name>
</gene>
<proteinExistence type="predicted"/>
<reference evidence="3 4" key="1">
    <citation type="journal article" date="2019" name="Nat. Microbiol.">
        <title>Mediterranean grassland soil C-N compound turnover is dependent on rainfall and depth, and is mediated by genomically divergent microorganisms.</title>
        <authorList>
            <person name="Diamond S."/>
            <person name="Andeer P.F."/>
            <person name="Li Z."/>
            <person name="Crits-Christoph A."/>
            <person name="Burstein D."/>
            <person name="Anantharaman K."/>
            <person name="Lane K.R."/>
            <person name="Thomas B.C."/>
            <person name="Pan C."/>
            <person name="Northen T.R."/>
            <person name="Banfield J.F."/>
        </authorList>
    </citation>
    <scope>NUCLEOTIDE SEQUENCE [LARGE SCALE GENOMIC DNA]</scope>
    <source>
        <strain evidence="3">WS_10</strain>
    </source>
</reference>
<evidence type="ECO:0000259" key="2">
    <source>
        <dbReference type="Pfam" id="PF04366"/>
    </source>
</evidence>
<dbReference type="Pfam" id="PF04366">
    <property type="entry name" value="Ysc84"/>
    <property type="match status" value="1"/>
</dbReference>
<evidence type="ECO:0000256" key="1">
    <source>
        <dbReference type="SAM" id="SignalP"/>
    </source>
</evidence>
<feature type="chain" id="PRO_5021852284" evidence="1">
    <location>
        <begin position="23"/>
        <end position="225"/>
    </location>
</feature>
<dbReference type="AlphaFoldDB" id="A0A538UB62"/>
<sequence>MTKLGGIMVAAVGACLALPALADKNVDDLNQKLVDAKAVYGELLATPDHAVPEALLKECSCIAVIPHAVKGALGYGARFGSGVMSCRTASGWSPPTFIKLTGGSVGLQFGAEASDLVLFFTNDRGARSLLTGSKVTLGGKASVAAGPFGRSGEASTDLKLNAEIYSYAKSKGLFAGLSFEGARLAADNEANRTFYGSGVTVKQLLFDATVTNVPASADDFRRTLP</sequence>
<comment type="caution">
    <text evidence="3">The sequence shown here is derived from an EMBL/GenBank/DDBJ whole genome shotgun (WGS) entry which is preliminary data.</text>
</comment>
<organism evidence="3 4">
    <name type="scientific">Eiseniibacteriota bacterium</name>
    <dbReference type="NCBI Taxonomy" id="2212470"/>
    <lineage>
        <taxon>Bacteria</taxon>
        <taxon>Candidatus Eiseniibacteriota</taxon>
    </lineage>
</organism>
<dbReference type="InterPro" id="IPR051702">
    <property type="entry name" value="SH3_domain_YSC84-like"/>
</dbReference>